<dbReference type="GO" id="GO:0019698">
    <property type="term" value="P:D-galacturonate catabolic process"/>
    <property type="evidence" value="ECO:0007669"/>
    <property type="project" value="TreeGrafter"/>
</dbReference>
<comment type="similarity">
    <text evidence="1">Belongs to the UxaA family.</text>
</comment>
<dbReference type="GO" id="GO:0016829">
    <property type="term" value="F:lyase activity"/>
    <property type="evidence" value="ECO:0007669"/>
    <property type="project" value="UniProtKB-KW"/>
</dbReference>
<protein>
    <submittedName>
        <fullName evidence="5">Uncharacterized protein</fullName>
    </submittedName>
</protein>
<dbReference type="InterPro" id="IPR048332">
    <property type="entry name" value="GD_AH_C"/>
</dbReference>
<dbReference type="Proteomes" id="UP000178606">
    <property type="component" value="Unassembled WGS sequence"/>
</dbReference>
<evidence type="ECO:0000259" key="3">
    <source>
        <dbReference type="Pfam" id="PF04295"/>
    </source>
</evidence>
<reference evidence="5 6" key="1">
    <citation type="journal article" date="2016" name="Nat. Commun.">
        <title>Thousands of microbial genomes shed light on interconnected biogeochemical processes in an aquifer system.</title>
        <authorList>
            <person name="Anantharaman K."/>
            <person name="Brown C.T."/>
            <person name="Hug L.A."/>
            <person name="Sharon I."/>
            <person name="Castelle C.J."/>
            <person name="Probst A.J."/>
            <person name="Thomas B.C."/>
            <person name="Singh A."/>
            <person name="Wilkins M.J."/>
            <person name="Karaoz U."/>
            <person name="Brodie E.L."/>
            <person name="Williams K.H."/>
            <person name="Hubbard S.S."/>
            <person name="Banfield J.F."/>
        </authorList>
    </citation>
    <scope>NUCLEOTIDE SEQUENCE [LARGE SCALE GENOMIC DNA]</scope>
    <source>
        <strain evidence="6">RIFCSPLOWO2_12_FULL_64_10</strain>
    </source>
</reference>
<dbReference type="Pfam" id="PF04295">
    <property type="entry name" value="GD_AH_second"/>
    <property type="match status" value="1"/>
</dbReference>
<dbReference type="Pfam" id="PF20629">
    <property type="entry name" value="GD_AH_C"/>
    <property type="match status" value="1"/>
</dbReference>
<dbReference type="InterPro" id="IPR007392">
    <property type="entry name" value="GD_AH_second"/>
</dbReference>
<dbReference type="InterPro" id="IPR052172">
    <property type="entry name" value="UxaA_altronate/galactarate_dh"/>
</dbReference>
<evidence type="ECO:0000256" key="1">
    <source>
        <dbReference type="ARBA" id="ARBA00010986"/>
    </source>
</evidence>
<dbReference type="PANTHER" id="PTHR30536">
    <property type="entry name" value="ALTRONATE/GALACTARATE DEHYDRATASE"/>
    <property type="match status" value="1"/>
</dbReference>
<feature type="domain" description="D-galactarate/Altronate dehydratase second" evidence="3">
    <location>
        <begin position="5"/>
        <end position="132"/>
    </location>
</feature>
<accession>A0A1F6CCS9</accession>
<gene>
    <name evidence="5" type="ORF">A3F84_03395</name>
</gene>
<dbReference type="AlphaFoldDB" id="A0A1F6CCS9"/>
<evidence type="ECO:0000256" key="2">
    <source>
        <dbReference type="ARBA" id="ARBA00023239"/>
    </source>
</evidence>
<keyword evidence="2" id="KW-0456">Lyase</keyword>
<evidence type="ECO:0000313" key="5">
    <source>
        <dbReference type="EMBL" id="OGG46801.1"/>
    </source>
</evidence>
<feature type="domain" description="D-galactarate/Altronate dehydratase C-terminal" evidence="4">
    <location>
        <begin position="142"/>
        <end position="383"/>
    </location>
</feature>
<name>A0A1F6CCS9_HANXR</name>
<dbReference type="EMBL" id="MFKF01000283">
    <property type="protein sequence ID" value="OGG46801.1"/>
    <property type="molecule type" value="Genomic_DNA"/>
</dbReference>
<sequence length="396" mass="41151">MTFLGYPRARGAPGIRNTVAVIAVELAVNPLAARIADEVRGAVPILHKQGIGHLAQDQDRIVRVLRGWAQSPNVGAALFVDIGYGMLPVDRVLDGLDAAGKPVSVIDVERLGGLYRALEEGVRLASAMAQDLSEQRREPCPVSDLTVALKCAGSDTLSALTANPACGAAVDRLVDAGGAVLLCETPEMIGAEHLLAARAATPEVARQIEALVVGLERDIQALGVDIRGAEPVPANLEAGLTTLEEKSLGAIIKGGTRPIQGVLDYGQPPLRPGLHLMDTPAGTDRVFSAAAAAGAHLVVGTAGAGPTNRTPVMMGTDTVFPSLPLLKVTSSTRYAQDSPAAADVDAGPIARGEKSVDEVGQEIFQRILRTASGRLTVAEVLGRIGTQEIATRHALF</sequence>
<organism evidence="5 6">
    <name type="scientific">Handelsmanbacteria sp. (strain RIFCSPLOWO2_12_FULL_64_10)</name>
    <dbReference type="NCBI Taxonomy" id="1817868"/>
    <lineage>
        <taxon>Bacteria</taxon>
        <taxon>Candidatus Handelsmaniibacteriota</taxon>
    </lineage>
</organism>
<comment type="caution">
    <text evidence="5">The sequence shown here is derived from an EMBL/GenBank/DDBJ whole genome shotgun (WGS) entry which is preliminary data.</text>
</comment>
<dbReference type="PANTHER" id="PTHR30536:SF5">
    <property type="entry name" value="ALTRONATE DEHYDRATASE"/>
    <property type="match status" value="1"/>
</dbReference>
<evidence type="ECO:0000313" key="6">
    <source>
        <dbReference type="Proteomes" id="UP000178606"/>
    </source>
</evidence>
<proteinExistence type="inferred from homology"/>
<evidence type="ECO:0000259" key="4">
    <source>
        <dbReference type="Pfam" id="PF20629"/>
    </source>
</evidence>